<dbReference type="OrthoDB" id="2687876at2759"/>
<organism evidence="2 3">
    <name type="scientific">Microthyrium microscopicum</name>
    <dbReference type="NCBI Taxonomy" id="703497"/>
    <lineage>
        <taxon>Eukaryota</taxon>
        <taxon>Fungi</taxon>
        <taxon>Dikarya</taxon>
        <taxon>Ascomycota</taxon>
        <taxon>Pezizomycotina</taxon>
        <taxon>Dothideomycetes</taxon>
        <taxon>Dothideomycetes incertae sedis</taxon>
        <taxon>Microthyriales</taxon>
        <taxon>Microthyriaceae</taxon>
        <taxon>Microthyrium</taxon>
    </lineage>
</organism>
<name>A0A6A6UBT4_9PEZI</name>
<evidence type="ECO:0000313" key="2">
    <source>
        <dbReference type="EMBL" id="KAF2669086.1"/>
    </source>
</evidence>
<evidence type="ECO:0000313" key="3">
    <source>
        <dbReference type="Proteomes" id="UP000799302"/>
    </source>
</evidence>
<proteinExistence type="predicted"/>
<dbReference type="Pfam" id="PF00646">
    <property type="entry name" value="F-box"/>
    <property type="match status" value="1"/>
</dbReference>
<dbReference type="EMBL" id="MU004235">
    <property type="protein sequence ID" value="KAF2669086.1"/>
    <property type="molecule type" value="Genomic_DNA"/>
</dbReference>
<dbReference type="Proteomes" id="UP000799302">
    <property type="component" value="Unassembled WGS sequence"/>
</dbReference>
<gene>
    <name evidence="2" type="ORF">BT63DRAFT_413553</name>
</gene>
<dbReference type="PROSITE" id="PS50181">
    <property type="entry name" value="FBOX"/>
    <property type="match status" value="1"/>
</dbReference>
<keyword evidence="3" id="KW-1185">Reference proteome</keyword>
<dbReference type="AlphaFoldDB" id="A0A6A6UBT4"/>
<protein>
    <recommendedName>
        <fullName evidence="1">F-box domain-containing protein</fullName>
    </recommendedName>
</protein>
<evidence type="ECO:0000259" key="1">
    <source>
        <dbReference type="PROSITE" id="PS50181"/>
    </source>
</evidence>
<sequence>MSSSLSRREQTRLTKVVQELRDRGYEFDDTPNGPSLKMTTDQQKNHMKDLAIQLRHPTYSGISYHPEELAVVASTLFEPFARPVGHPGYRARSSFGNLNRFPAELLEMIIDGLDIKSLLSFSLTCNDARAVLAASKQKDSLELLRTHALPLLCAVLRSGAGREVTPSDLVEILRNKKCMMEGCGHTSQQSRPVYGYHTFNPRVDWGSAAEFLYLPTMQPVCGHVMDKTILAAVPEEVKKLKWKKGAKHSSNAANGKKYPTIFALPGLANFGRDRDDWQDGRYGIMFNQLSPTHSFIWRTKGENGGTFWKLKGPIRSNPKTTCEAGQVLVALPDLTFAHLTKLSAGVTSMSTERFICHACYRNRYDSDCSPGNAADIMIHLGACKQAWELLLSLEKRKAKGVKPRLEKWKHHTRFVNLDSENPKNSWRVCAGLKVGEKFPPKKVKKVEPTETLEEKATRLAKERGKAKSRKVHMHCWIETLDPAVKIGWNVGVLSVLRYAVPKLWGLFQRWICYNMKYEGTPSLLLELPSQLMRR</sequence>
<feature type="domain" description="F-box" evidence="1">
    <location>
        <begin position="95"/>
        <end position="141"/>
    </location>
</feature>
<dbReference type="InterPro" id="IPR001810">
    <property type="entry name" value="F-box_dom"/>
</dbReference>
<accession>A0A6A6UBT4</accession>
<reference evidence="2" key="1">
    <citation type="journal article" date="2020" name="Stud. Mycol.">
        <title>101 Dothideomycetes genomes: a test case for predicting lifestyles and emergence of pathogens.</title>
        <authorList>
            <person name="Haridas S."/>
            <person name="Albert R."/>
            <person name="Binder M."/>
            <person name="Bloem J."/>
            <person name="Labutti K."/>
            <person name="Salamov A."/>
            <person name="Andreopoulos B."/>
            <person name="Baker S."/>
            <person name="Barry K."/>
            <person name="Bills G."/>
            <person name="Bluhm B."/>
            <person name="Cannon C."/>
            <person name="Castanera R."/>
            <person name="Culley D."/>
            <person name="Daum C."/>
            <person name="Ezra D."/>
            <person name="Gonzalez J."/>
            <person name="Henrissat B."/>
            <person name="Kuo A."/>
            <person name="Liang C."/>
            <person name="Lipzen A."/>
            <person name="Lutzoni F."/>
            <person name="Magnuson J."/>
            <person name="Mondo S."/>
            <person name="Nolan M."/>
            <person name="Ohm R."/>
            <person name="Pangilinan J."/>
            <person name="Park H.-J."/>
            <person name="Ramirez L."/>
            <person name="Alfaro M."/>
            <person name="Sun H."/>
            <person name="Tritt A."/>
            <person name="Yoshinaga Y."/>
            <person name="Zwiers L.-H."/>
            <person name="Turgeon B."/>
            <person name="Goodwin S."/>
            <person name="Spatafora J."/>
            <person name="Crous P."/>
            <person name="Grigoriev I."/>
        </authorList>
    </citation>
    <scope>NUCLEOTIDE SEQUENCE</scope>
    <source>
        <strain evidence="2">CBS 115976</strain>
    </source>
</reference>